<evidence type="ECO:0000256" key="1">
    <source>
        <dbReference type="ARBA" id="ARBA00022737"/>
    </source>
</evidence>
<dbReference type="Pfam" id="PF23276">
    <property type="entry name" value="TPR_24"/>
    <property type="match status" value="1"/>
</dbReference>
<dbReference type="InterPro" id="IPR011990">
    <property type="entry name" value="TPR-like_helical_dom_sf"/>
</dbReference>
<feature type="repeat" description="PPR" evidence="2">
    <location>
        <begin position="398"/>
        <end position="432"/>
    </location>
</feature>
<feature type="domain" description="Pentatricopeptide repeat-containing protein-mitochondrial" evidence="3">
    <location>
        <begin position="258"/>
        <end position="389"/>
    </location>
</feature>
<dbReference type="STRING" id="4846.A0A367J1I1"/>
<accession>A0A367J1I1</accession>
<gene>
    <name evidence="4" type="ORF">CU098_001975</name>
</gene>
<protein>
    <recommendedName>
        <fullName evidence="3">Pentatricopeptide repeat-containing protein-mitochondrial domain-containing protein</fullName>
    </recommendedName>
</protein>
<dbReference type="Proteomes" id="UP000253551">
    <property type="component" value="Unassembled WGS sequence"/>
</dbReference>
<feature type="repeat" description="PPR" evidence="2">
    <location>
        <begin position="82"/>
        <end position="116"/>
    </location>
</feature>
<comment type="caution">
    <text evidence="4">The sequence shown here is derived from an EMBL/GenBank/DDBJ whole genome shotgun (WGS) entry which is preliminary data.</text>
</comment>
<dbReference type="InterPro" id="IPR002885">
    <property type="entry name" value="PPR_rpt"/>
</dbReference>
<feature type="repeat" description="PPR" evidence="2">
    <location>
        <begin position="363"/>
        <end position="397"/>
    </location>
</feature>
<evidence type="ECO:0000313" key="5">
    <source>
        <dbReference type="Proteomes" id="UP000253551"/>
    </source>
</evidence>
<dbReference type="NCBIfam" id="TIGR00756">
    <property type="entry name" value="PPR"/>
    <property type="match status" value="1"/>
</dbReference>
<dbReference type="InterPro" id="IPR057027">
    <property type="entry name" value="TPR_mt"/>
</dbReference>
<evidence type="ECO:0000256" key="2">
    <source>
        <dbReference type="PROSITE-ProRule" id="PRU00708"/>
    </source>
</evidence>
<feature type="repeat" description="PPR" evidence="2">
    <location>
        <begin position="117"/>
        <end position="151"/>
    </location>
</feature>
<dbReference type="AlphaFoldDB" id="A0A367J1I1"/>
<evidence type="ECO:0000313" key="4">
    <source>
        <dbReference type="EMBL" id="RCH83770.1"/>
    </source>
</evidence>
<dbReference type="PROSITE" id="PS51375">
    <property type="entry name" value="PPR"/>
    <property type="match status" value="5"/>
</dbReference>
<organism evidence="4 5">
    <name type="scientific">Rhizopus stolonifer</name>
    <name type="common">Rhizopus nigricans</name>
    <dbReference type="NCBI Taxonomy" id="4846"/>
    <lineage>
        <taxon>Eukaryota</taxon>
        <taxon>Fungi</taxon>
        <taxon>Fungi incertae sedis</taxon>
        <taxon>Mucoromycota</taxon>
        <taxon>Mucoromycotina</taxon>
        <taxon>Mucoromycetes</taxon>
        <taxon>Mucorales</taxon>
        <taxon>Mucorineae</taxon>
        <taxon>Rhizopodaceae</taxon>
        <taxon>Rhizopus</taxon>
    </lineage>
</organism>
<dbReference type="Pfam" id="PF13812">
    <property type="entry name" value="PPR_3"/>
    <property type="match status" value="3"/>
</dbReference>
<dbReference type="PANTHER" id="PTHR47936">
    <property type="entry name" value="PPR_LONG DOMAIN-CONTAINING PROTEIN"/>
    <property type="match status" value="1"/>
</dbReference>
<dbReference type="PANTHER" id="PTHR47936:SF3">
    <property type="entry name" value="PENTACOTRIPEPTIDE-REPEAT REGION OF PRORP DOMAIN-CONTAINING PROTEIN"/>
    <property type="match status" value="1"/>
</dbReference>
<proteinExistence type="predicted"/>
<feature type="repeat" description="PPR" evidence="2">
    <location>
        <begin position="433"/>
        <end position="467"/>
    </location>
</feature>
<keyword evidence="1" id="KW-0677">Repeat</keyword>
<evidence type="ECO:0000259" key="3">
    <source>
        <dbReference type="Pfam" id="PF23276"/>
    </source>
</evidence>
<reference evidence="4 5" key="1">
    <citation type="journal article" date="2018" name="G3 (Bethesda)">
        <title>Phylogenetic and Phylogenomic Definition of Rhizopus Species.</title>
        <authorList>
            <person name="Gryganskyi A.P."/>
            <person name="Golan J."/>
            <person name="Dolatabadi S."/>
            <person name="Mondo S."/>
            <person name="Robb S."/>
            <person name="Idnurm A."/>
            <person name="Muszewska A."/>
            <person name="Steczkiewicz K."/>
            <person name="Masonjones S."/>
            <person name="Liao H.L."/>
            <person name="Gajdeczka M.T."/>
            <person name="Anike F."/>
            <person name="Vuek A."/>
            <person name="Anishchenko I.M."/>
            <person name="Voigt K."/>
            <person name="de Hoog G.S."/>
            <person name="Smith M.E."/>
            <person name="Heitman J."/>
            <person name="Vilgalys R."/>
            <person name="Stajich J.E."/>
        </authorList>
    </citation>
    <scope>NUCLEOTIDE SEQUENCE [LARGE SCALE GENOMIC DNA]</scope>
    <source>
        <strain evidence="4 5">LSU 92-RS-03</strain>
    </source>
</reference>
<name>A0A367J1I1_RHIST</name>
<dbReference type="EMBL" id="PJQM01004642">
    <property type="protein sequence ID" value="RCH83770.1"/>
    <property type="molecule type" value="Genomic_DNA"/>
</dbReference>
<dbReference type="Gene3D" id="1.25.40.10">
    <property type="entry name" value="Tetratricopeptide repeat domain"/>
    <property type="match status" value="4"/>
</dbReference>
<keyword evidence="5" id="KW-1185">Reference proteome</keyword>
<dbReference type="OrthoDB" id="185373at2759"/>
<sequence>MNRALLSKTSLISKSWVKNSIRSSSFEAGRKIVFHNHPTTSLGQFNSKLSGLIRMRRNSPESMLEQALKITKEMDAQKLRYDLITYNALLSIYARNGNKTKLEEIMKTMEEQDIKPTIDSYNLIMEAYGSHKNNSAQIELKKEMEQKGIELNSVTYYHLLRSQQRNLTTALETLEDMKRNGIAPTLVCYSLLIRACRANFSDVAYKLLREAEDNGLPVKSDPRMYFDVLRLGARTDQIETVAYCWNKAIAEHSLRPDEGTCLQVLRVAAKKGDTKLATDVIRQLSTSGYPYKEHYFTPLMEAFLVKDDLKSAFNVLDIMRVSGVPPTMNAIFALREKLSKDIETIDKAYYILEELKKEKKQVDITAFNVVVAACADAGDVERTVSTYREADKLNVKPDVDTYNSILDVCIKARVDKMDEVVISEMKKANISPNVDTYMKMIELSCDRVNYEEAFNYLETMKEYGILPPQRCYTMLAQKLAYNKDPRFHLVLEEMETFGYKVGPYIRSMWKK</sequence>